<evidence type="ECO:0000313" key="2">
    <source>
        <dbReference type="Proteomes" id="UP000028719"/>
    </source>
</evidence>
<organism evidence="1 2">
    <name type="scientific">Chryseobacterium vrystaatense</name>
    <dbReference type="NCBI Taxonomy" id="307480"/>
    <lineage>
        <taxon>Bacteria</taxon>
        <taxon>Pseudomonadati</taxon>
        <taxon>Bacteroidota</taxon>
        <taxon>Flavobacteriia</taxon>
        <taxon>Flavobacteriales</taxon>
        <taxon>Weeksellaceae</taxon>
        <taxon>Chryseobacterium group</taxon>
        <taxon>Chryseobacterium</taxon>
    </lineage>
</organism>
<proteinExistence type="predicted"/>
<gene>
    <name evidence="1" type="ORF">IW16_19225</name>
</gene>
<keyword evidence="2" id="KW-1185">Reference proteome</keyword>
<name>A0ABR4UIG2_9FLAO</name>
<dbReference type="Proteomes" id="UP000028719">
    <property type="component" value="Unassembled WGS sequence"/>
</dbReference>
<comment type="caution">
    <text evidence="1">The sequence shown here is derived from an EMBL/GenBank/DDBJ whole genome shotgun (WGS) entry which is preliminary data.</text>
</comment>
<reference evidence="1 2" key="1">
    <citation type="submission" date="2014-07" db="EMBL/GenBank/DDBJ databases">
        <title>Genome of Chryseobacterium vrystaatense LMG 22846.</title>
        <authorList>
            <person name="Pipes S.E."/>
            <person name="Stropko S.J."/>
            <person name="Newman J.D."/>
        </authorList>
    </citation>
    <scope>NUCLEOTIDE SEQUENCE [LARGE SCALE GENOMIC DNA]</scope>
    <source>
        <strain evidence="1 2">LMG 22846</strain>
    </source>
</reference>
<accession>A0ABR4UIG2</accession>
<sequence>MNNDIQAFIKSYKNKPYRDFSISELVTKRGDVSFDKLLKEHNHEIWKKCNCGNEEDLRQTWHCSSCGAVLFTPKQSEK</sequence>
<evidence type="ECO:0008006" key="3">
    <source>
        <dbReference type="Google" id="ProtNLM"/>
    </source>
</evidence>
<evidence type="ECO:0000313" key="1">
    <source>
        <dbReference type="EMBL" id="KFF24456.1"/>
    </source>
</evidence>
<protein>
    <recommendedName>
        <fullName evidence="3">Transposase zinc-ribbon domain-containing protein</fullName>
    </recommendedName>
</protein>
<dbReference type="EMBL" id="JPRI01000008">
    <property type="protein sequence ID" value="KFF24456.1"/>
    <property type="molecule type" value="Genomic_DNA"/>
</dbReference>